<organism evidence="1 2">
    <name type="scientific">Ensete ventricosum</name>
    <name type="common">Abyssinian banana</name>
    <name type="synonym">Musa ensete</name>
    <dbReference type="NCBI Taxonomy" id="4639"/>
    <lineage>
        <taxon>Eukaryota</taxon>
        <taxon>Viridiplantae</taxon>
        <taxon>Streptophyta</taxon>
        <taxon>Embryophyta</taxon>
        <taxon>Tracheophyta</taxon>
        <taxon>Spermatophyta</taxon>
        <taxon>Magnoliopsida</taxon>
        <taxon>Liliopsida</taxon>
        <taxon>Zingiberales</taxon>
        <taxon>Musaceae</taxon>
        <taxon>Ensete</taxon>
    </lineage>
</organism>
<comment type="caution">
    <text evidence="1">The sequence shown here is derived from an EMBL/GenBank/DDBJ whole genome shotgun (WGS) entry which is preliminary data.</text>
</comment>
<dbReference type="AlphaFoldDB" id="A0A427B198"/>
<name>A0A427B198_ENSVE</name>
<evidence type="ECO:0000313" key="2">
    <source>
        <dbReference type="Proteomes" id="UP000287651"/>
    </source>
</evidence>
<reference evidence="1 2" key="1">
    <citation type="journal article" date="2014" name="Agronomy (Basel)">
        <title>A Draft Genome Sequence for Ensete ventricosum, the Drought-Tolerant Tree Against Hunger.</title>
        <authorList>
            <person name="Harrison J."/>
            <person name="Moore K.A."/>
            <person name="Paszkiewicz K."/>
            <person name="Jones T."/>
            <person name="Grant M."/>
            <person name="Ambacheew D."/>
            <person name="Muzemil S."/>
            <person name="Studholme D.J."/>
        </authorList>
    </citation>
    <scope>NUCLEOTIDE SEQUENCE [LARGE SCALE GENOMIC DNA]</scope>
</reference>
<gene>
    <name evidence="1" type="ORF">B296_00013903</name>
</gene>
<sequence>MVRMSVRGHMKPRRCYHHHHRKATHFGSFHCRNGFELLIAKLTIFAEDKRPPTPPVRSHGGIALKHANSTQNKDSMAVHAAWPWLIIHHTLGKQHQITRIRCGRLSEMCKTRNFSSLDRNLSFPTLIGSSLLSVTVHR</sequence>
<accession>A0A427B198</accession>
<evidence type="ECO:0000313" key="1">
    <source>
        <dbReference type="EMBL" id="RRT82086.1"/>
    </source>
</evidence>
<proteinExistence type="predicted"/>
<protein>
    <submittedName>
        <fullName evidence="1">Uncharacterized protein</fullName>
    </submittedName>
</protein>
<dbReference type="EMBL" id="AMZH03000764">
    <property type="protein sequence ID" value="RRT82086.1"/>
    <property type="molecule type" value="Genomic_DNA"/>
</dbReference>
<dbReference type="Proteomes" id="UP000287651">
    <property type="component" value="Unassembled WGS sequence"/>
</dbReference>